<feature type="region of interest" description="Disordered" evidence="1">
    <location>
        <begin position="101"/>
        <end position="189"/>
    </location>
</feature>
<feature type="compositionally biased region" description="Low complexity" evidence="1">
    <location>
        <begin position="488"/>
        <end position="499"/>
    </location>
</feature>
<dbReference type="GO" id="GO:0045324">
    <property type="term" value="P:late endosome to vacuole transport"/>
    <property type="evidence" value="ECO:0007669"/>
    <property type="project" value="TreeGrafter"/>
</dbReference>
<feature type="region of interest" description="Disordered" evidence="1">
    <location>
        <begin position="916"/>
        <end position="944"/>
    </location>
</feature>
<sequence length="1236" mass="135730">MGKSRTPTTVAHLVSSSRKSRNTSNTQESTATGSETLLQLSDEVSVNSSQEYPIKSIIDESRDRYLIAWEGPYEPTWEPKHFANDVAIQIWENKKKRTDSVAYKRGGSDQHSSLQSPSATSVAGPPSTVPETQQTGLSQNSVLSTAAAGSQFSSNPSQDSEASGSLYYPDTSDQATQSSSGASAQSQHQNLTRGAIQLCSIQSRRNHTLSTQIEPSPTSGSLQSPSHCSLQFIRPNTRSELLTRFRRPARHNRLQASHNSSSPSSSTNPLETNSTSKNSSGIFRFQGTHAYPTSCEGDHSLGYANFHSNNIGTEIEIAETPPARLSLYHSQSASQSHPSLSPSTLSRVSTHHSPSQAPLFNDSFVHKTPIRQIALPLSNTVPESLERGISTQSPTPSIGQNPCSLAGNSSSISVSMSAQLPSNSDASQPANIPQSSIINMDESSPTSGTPNPSMTMEEARRNNPGTNFREKMRFIRAHERSLAGEPQSVSASVTPSSASDIEPSHPAPARDAVSPLNIRVDQEPHTHPPHVMTTAEPPPTFIAPQALHYNAEHPVTVAELLAESQPNLAGEVELPEVSADIVAEPVAGFEATVASIEEVPEPQPVGINLGPMEFAVPLSMDSRVKDDYDVTLSAESRTIGKFLAESSSLGTDMSSSTPEYDTQISRMLKLVNKLNNITTHPDLNDQPAAPGANPVKEAAWAEYSSTKFQFLGFLIDAAVNDDLHIIIVARSDKAVKLVENYLMGKEFINTQPATDRSADLELSLCKGQLSFAIRSATDNRVLQPFKPPAAIIALDNSFDAEDPVIRQIRTEASPNGQLLPVIRLLVSNTAEHVERCLPDTSNINRLRLLVKYTRDFSSTAGELQDDALGVQENAEEVFLYLKMDPATRVWPLAAVELIPIETLDVSPATLEVEELRSMSSSRQKRLLENDEDEASNQTKRQRMTPFQDITHISDSMQGQTQSQDGGDSRLSERSLVQAKNAMEFEVNQLQTALEKVQTNLQTTEKSFSQLQHRYESRLNNYHKLRKELEQALEVSKTSSERLERQKIEIAKLKDEKATLVKDLDEARTIIKEGGGTDAELEKAREEIRRLTKENTSLQRTVQQERSQTEYTRQQYQNASTAAAQSAMELRQLEEELGELKAKAAGDLTKLKRLRLQNDEQTHLTRIKELEVTLAQRDEMLNRKEEELRELKKNRPSTRATSLQPRSPKWGASRPASPGANNVGGGNMRGSALRYPC</sequence>
<feature type="region of interest" description="Disordered" evidence="1">
    <location>
        <begin position="251"/>
        <end position="281"/>
    </location>
</feature>
<dbReference type="GO" id="GO:0000407">
    <property type="term" value="C:phagophore assembly site"/>
    <property type="evidence" value="ECO:0007669"/>
    <property type="project" value="TreeGrafter"/>
</dbReference>
<dbReference type="GO" id="GO:0043548">
    <property type="term" value="F:phosphatidylinositol 3-kinase binding"/>
    <property type="evidence" value="ECO:0007669"/>
    <property type="project" value="TreeGrafter"/>
</dbReference>
<dbReference type="EMBL" id="GG657449">
    <property type="protein sequence ID" value="OAT04889.1"/>
    <property type="molecule type" value="Genomic_DNA"/>
</dbReference>
<dbReference type="GeneID" id="8510538"/>
<evidence type="ECO:0000256" key="1">
    <source>
        <dbReference type="SAM" id="MobiDB-lite"/>
    </source>
</evidence>
<protein>
    <recommendedName>
        <fullName evidence="4">Chromo domain-containing protein</fullName>
    </recommendedName>
</protein>
<reference evidence="3" key="1">
    <citation type="journal article" date="2015" name="PLoS Genet.">
        <title>The dynamic genome and transcriptome of the human fungal pathogen Blastomyces and close relative Emmonsia.</title>
        <authorList>
            <person name="Munoz J.F."/>
            <person name="Gauthier G.M."/>
            <person name="Desjardins C.A."/>
            <person name="Gallo J.E."/>
            <person name="Holder J."/>
            <person name="Sullivan T.D."/>
            <person name="Marty A.J."/>
            <person name="Carmen J.C."/>
            <person name="Chen Z."/>
            <person name="Ding L."/>
            <person name="Gujja S."/>
            <person name="Magrini V."/>
            <person name="Misas E."/>
            <person name="Mitreva M."/>
            <person name="Priest M."/>
            <person name="Saif S."/>
            <person name="Whiston E.A."/>
            <person name="Young S."/>
            <person name="Zeng Q."/>
            <person name="Goldman W.E."/>
            <person name="Mardis E.R."/>
            <person name="Taylor J.W."/>
            <person name="McEwen J.G."/>
            <person name="Clay O.K."/>
            <person name="Klein B.S."/>
            <person name="Cuomo C.A."/>
        </authorList>
    </citation>
    <scope>NUCLEOTIDE SEQUENCE [LARGE SCALE GENOMIC DNA]</scope>
    <source>
        <strain evidence="3">SLH14081</strain>
    </source>
</reference>
<feature type="compositionally biased region" description="Polar residues" evidence="1">
    <location>
        <begin position="27"/>
        <end position="37"/>
    </location>
</feature>
<dbReference type="Pfam" id="PF11496">
    <property type="entry name" value="HDA2-3"/>
    <property type="match status" value="1"/>
</dbReference>
<dbReference type="STRING" id="559298.A0A179UC73"/>
<feature type="region of interest" description="Disordered" evidence="1">
    <location>
        <begin position="1187"/>
        <end position="1236"/>
    </location>
</feature>
<dbReference type="Gene3D" id="3.40.50.12360">
    <property type="match status" value="1"/>
</dbReference>
<dbReference type="Proteomes" id="UP000002038">
    <property type="component" value="Unassembled WGS sequence"/>
</dbReference>
<feature type="compositionally biased region" description="Low complexity" evidence="1">
    <location>
        <begin position="329"/>
        <end position="346"/>
    </location>
</feature>
<dbReference type="GO" id="GO:0034271">
    <property type="term" value="C:phosphatidylinositol 3-kinase complex, class III, type I"/>
    <property type="evidence" value="ECO:0007669"/>
    <property type="project" value="TreeGrafter"/>
</dbReference>
<feature type="compositionally biased region" description="Polar residues" evidence="1">
    <location>
        <begin position="129"/>
        <end position="163"/>
    </location>
</feature>
<dbReference type="AlphaFoldDB" id="A0A179UC73"/>
<feature type="compositionally biased region" description="Polar residues" evidence="1">
    <location>
        <begin position="347"/>
        <end position="358"/>
    </location>
</feature>
<feature type="compositionally biased region" description="Polar residues" evidence="1">
    <location>
        <begin position="109"/>
        <end position="121"/>
    </location>
</feature>
<dbReference type="InterPro" id="IPR038609">
    <property type="entry name" value="HDA1_su2/3_sf"/>
</dbReference>
<evidence type="ECO:0000313" key="2">
    <source>
        <dbReference type="EMBL" id="OAT04889.1"/>
    </source>
</evidence>
<feature type="region of interest" description="Disordered" evidence="1">
    <location>
        <begin position="481"/>
        <end position="511"/>
    </location>
</feature>
<feature type="compositionally biased region" description="Low complexity" evidence="1">
    <location>
        <begin position="172"/>
        <end position="189"/>
    </location>
</feature>
<evidence type="ECO:0008006" key="4">
    <source>
        <dbReference type="Google" id="ProtNLM"/>
    </source>
</evidence>
<keyword evidence="3" id="KW-1185">Reference proteome</keyword>
<feature type="compositionally biased region" description="Low complexity" evidence="1">
    <location>
        <begin position="257"/>
        <end position="276"/>
    </location>
</feature>
<feature type="region of interest" description="Disordered" evidence="1">
    <location>
        <begin position="208"/>
        <end position="228"/>
    </location>
</feature>
<dbReference type="GO" id="GO:0034272">
    <property type="term" value="C:phosphatidylinositol 3-kinase complex, class III, type II"/>
    <property type="evidence" value="ECO:0007669"/>
    <property type="project" value="TreeGrafter"/>
</dbReference>
<dbReference type="GO" id="GO:0000045">
    <property type="term" value="P:autophagosome assembly"/>
    <property type="evidence" value="ECO:0007669"/>
    <property type="project" value="TreeGrafter"/>
</dbReference>
<dbReference type="GO" id="GO:0006995">
    <property type="term" value="P:cellular response to nitrogen starvation"/>
    <property type="evidence" value="ECO:0007669"/>
    <property type="project" value="TreeGrafter"/>
</dbReference>
<proteinExistence type="predicted"/>
<feature type="region of interest" description="Disordered" evidence="1">
    <location>
        <begin position="1"/>
        <end position="37"/>
    </location>
</feature>
<dbReference type="InterPro" id="IPR021006">
    <property type="entry name" value="Hda2/3"/>
</dbReference>
<dbReference type="KEGG" id="bgh:BDBG_16360"/>
<name>A0A179UC73_BLAGS</name>
<dbReference type="RefSeq" id="XP_002628465.2">
    <property type="nucleotide sequence ID" value="XM_002628419.2"/>
</dbReference>
<dbReference type="PANTHER" id="PTHR12768:SF4">
    <property type="entry name" value="BECLIN-1"/>
    <property type="match status" value="1"/>
</dbReference>
<feature type="region of interest" description="Disordered" evidence="1">
    <location>
        <begin position="386"/>
        <end position="468"/>
    </location>
</feature>
<accession>A0A179UC73</accession>
<dbReference type="PANTHER" id="PTHR12768">
    <property type="entry name" value="BECLIN 1"/>
    <property type="match status" value="1"/>
</dbReference>
<feature type="compositionally biased region" description="Polar residues" evidence="1">
    <location>
        <begin position="389"/>
        <end position="454"/>
    </location>
</feature>
<dbReference type="GO" id="GO:0000423">
    <property type="term" value="P:mitophagy"/>
    <property type="evidence" value="ECO:0007669"/>
    <property type="project" value="TreeGrafter"/>
</dbReference>
<dbReference type="GO" id="GO:0030674">
    <property type="term" value="F:protein-macromolecule adaptor activity"/>
    <property type="evidence" value="ECO:0007669"/>
    <property type="project" value="TreeGrafter"/>
</dbReference>
<gene>
    <name evidence="2" type="ORF">BDBG_16360</name>
</gene>
<dbReference type="VEuPathDB" id="FungiDB:BDBG_16360"/>
<evidence type="ECO:0000313" key="3">
    <source>
        <dbReference type="Proteomes" id="UP000002038"/>
    </source>
</evidence>
<dbReference type="InterPro" id="IPR007243">
    <property type="entry name" value="Atg6/Beclin"/>
</dbReference>
<organism evidence="2 3">
    <name type="scientific">Blastomyces gilchristii (strain SLH14081)</name>
    <name type="common">Blastomyces dermatitidis</name>
    <dbReference type="NCBI Taxonomy" id="559298"/>
    <lineage>
        <taxon>Eukaryota</taxon>
        <taxon>Fungi</taxon>
        <taxon>Dikarya</taxon>
        <taxon>Ascomycota</taxon>
        <taxon>Pezizomycotina</taxon>
        <taxon>Eurotiomycetes</taxon>
        <taxon>Eurotiomycetidae</taxon>
        <taxon>Onygenales</taxon>
        <taxon>Ajellomycetaceae</taxon>
        <taxon>Blastomyces</taxon>
    </lineage>
</organism>
<dbReference type="OrthoDB" id="3647690at2759"/>
<dbReference type="GO" id="GO:0070823">
    <property type="term" value="C:HDA1 complex"/>
    <property type="evidence" value="ECO:0007669"/>
    <property type="project" value="InterPro"/>
</dbReference>
<feature type="region of interest" description="Disordered" evidence="1">
    <location>
        <begin position="328"/>
        <end position="360"/>
    </location>
</feature>